<evidence type="ECO:0000313" key="3">
    <source>
        <dbReference type="EMBL" id="KAK6508824.1"/>
    </source>
</evidence>
<feature type="compositionally biased region" description="Polar residues" evidence="1">
    <location>
        <begin position="54"/>
        <end position="75"/>
    </location>
</feature>
<reference evidence="3 4" key="1">
    <citation type="submission" date="2023-08" db="EMBL/GenBank/DDBJ databases">
        <authorList>
            <person name="Palmer J.M."/>
        </authorList>
    </citation>
    <scope>NUCLEOTIDE SEQUENCE [LARGE SCALE GENOMIC DNA]</scope>
    <source>
        <strain evidence="3 4">TWF481</strain>
    </source>
</reference>
<feature type="compositionally biased region" description="Polar residues" evidence="1">
    <location>
        <begin position="109"/>
        <end position="122"/>
    </location>
</feature>
<proteinExistence type="predicted"/>
<feature type="region of interest" description="Disordered" evidence="1">
    <location>
        <begin position="39"/>
        <end position="125"/>
    </location>
</feature>
<sequence>MPKFASPKTVTYLAFLILVASLAVTSPIASDTRKSNLKIREDGSGIGGKGDITPNHSNNTNTSFAGATESVSPQKSAVPLSPGDRIQDGAVKKPIDLPGNISVTHPKENNATNGNTAPTKTNPVDRAGGVGPSFFYTAGRMFVQCSDSAQILARLRTLFNDPDNTHGLTWSLMIPGVTVVDFSDVIFRPDRLESSYMGAVQREQQRCRRCSCDSESGDLVINTQQYSSTSTQSGASVRCDTQHKVDVCIDVYGTYKFSYMQENQGRESKGQERIKKEGTLK</sequence>
<comment type="caution">
    <text evidence="3">The sequence shown here is derived from an EMBL/GenBank/DDBJ whole genome shotgun (WGS) entry which is preliminary data.</text>
</comment>
<evidence type="ECO:0000256" key="2">
    <source>
        <dbReference type="SAM" id="SignalP"/>
    </source>
</evidence>
<protein>
    <submittedName>
        <fullName evidence="3">Uncharacterized protein</fullName>
    </submittedName>
</protein>
<dbReference type="AlphaFoldDB" id="A0AAV9WJ14"/>
<organism evidence="3 4">
    <name type="scientific">Arthrobotrys musiformis</name>
    <dbReference type="NCBI Taxonomy" id="47236"/>
    <lineage>
        <taxon>Eukaryota</taxon>
        <taxon>Fungi</taxon>
        <taxon>Dikarya</taxon>
        <taxon>Ascomycota</taxon>
        <taxon>Pezizomycotina</taxon>
        <taxon>Orbiliomycetes</taxon>
        <taxon>Orbiliales</taxon>
        <taxon>Orbiliaceae</taxon>
        <taxon>Arthrobotrys</taxon>
    </lineage>
</organism>
<evidence type="ECO:0000313" key="4">
    <source>
        <dbReference type="Proteomes" id="UP001370758"/>
    </source>
</evidence>
<name>A0AAV9WJ14_9PEZI</name>
<evidence type="ECO:0000256" key="1">
    <source>
        <dbReference type="SAM" id="MobiDB-lite"/>
    </source>
</evidence>
<dbReference type="Proteomes" id="UP001370758">
    <property type="component" value="Unassembled WGS sequence"/>
</dbReference>
<keyword evidence="4" id="KW-1185">Reference proteome</keyword>
<keyword evidence="2" id="KW-0732">Signal</keyword>
<accession>A0AAV9WJ14</accession>
<feature type="compositionally biased region" description="Basic and acidic residues" evidence="1">
    <location>
        <begin position="85"/>
        <end position="95"/>
    </location>
</feature>
<gene>
    <name evidence="3" type="ORF">TWF481_003592</name>
</gene>
<dbReference type="EMBL" id="JAVHJL010000002">
    <property type="protein sequence ID" value="KAK6508824.1"/>
    <property type="molecule type" value="Genomic_DNA"/>
</dbReference>
<feature type="signal peptide" evidence="2">
    <location>
        <begin position="1"/>
        <end position="25"/>
    </location>
</feature>
<feature type="chain" id="PRO_5043810378" evidence="2">
    <location>
        <begin position="26"/>
        <end position="281"/>
    </location>
</feature>